<protein>
    <submittedName>
        <fullName evidence="1">Uncharacterized protein</fullName>
    </submittedName>
</protein>
<gene>
    <name evidence="1" type="ORF">RMAR00112_LOCUS29262</name>
</gene>
<evidence type="ECO:0000313" key="1">
    <source>
        <dbReference type="EMBL" id="CAE0061196.1"/>
    </source>
</evidence>
<proteinExistence type="predicted"/>
<dbReference type="AlphaFoldDB" id="A0A7S3A488"/>
<sequence>METLLGHGVIAIGLYRCVDAPVRLNDSQEQNISISSKASSNRNDSFNLSVGETGYLLAGSPAIAGETCYTCPTTKGKYFFHVAVGGENKLPYVYTNPQPFTLVSDRDAVYCIANPSIDLPDEW</sequence>
<organism evidence="1">
    <name type="scientific">Rhodosorus marinus</name>
    <dbReference type="NCBI Taxonomy" id="101924"/>
    <lineage>
        <taxon>Eukaryota</taxon>
        <taxon>Rhodophyta</taxon>
        <taxon>Stylonematophyceae</taxon>
        <taxon>Stylonematales</taxon>
        <taxon>Stylonemataceae</taxon>
        <taxon>Rhodosorus</taxon>
    </lineage>
</organism>
<name>A0A7S3A488_9RHOD</name>
<dbReference type="EMBL" id="HBHW01038103">
    <property type="protein sequence ID" value="CAE0061196.1"/>
    <property type="molecule type" value="Transcribed_RNA"/>
</dbReference>
<accession>A0A7S3A488</accession>
<reference evidence="1" key="1">
    <citation type="submission" date="2021-01" db="EMBL/GenBank/DDBJ databases">
        <authorList>
            <person name="Corre E."/>
            <person name="Pelletier E."/>
            <person name="Niang G."/>
            <person name="Scheremetjew M."/>
            <person name="Finn R."/>
            <person name="Kale V."/>
            <person name="Holt S."/>
            <person name="Cochrane G."/>
            <person name="Meng A."/>
            <person name="Brown T."/>
            <person name="Cohen L."/>
        </authorList>
    </citation>
    <scope>NUCLEOTIDE SEQUENCE</scope>
    <source>
        <strain evidence="1">CCMP 769</strain>
    </source>
</reference>